<dbReference type="InterPro" id="IPR046633">
    <property type="entry name" value="DUF6745"/>
</dbReference>
<dbReference type="RefSeq" id="WP_103943947.1">
    <property type="nucleotide sequence ID" value="NZ_FNVO01000025.1"/>
</dbReference>
<sequence>MVDFPSKSPHGLWREAVKIRQEWLEHGLSTQPADRRTTEHCLTAIYARMSRPRPRFAWVDSPEQAISLAGGLPTLDQLYAWTRDPRPRGTPPLASDLAMVSSQLRGALSAGVAHLDPELSPARKGKHNESWPQLPPLKAFEAGVPVGVVLHQGIRTALHRSLAHGFRVPVRSTLAGSGPVPACWYGQQDAAWVAYYDALHRLGLAHYGPDELDHLGHWAALARSCGWWWPGEDVCVVVERPEMVHTEPVPGTWHEEVRLQRGGVRYRDGWHPLMA</sequence>
<dbReference type="Pfam" id="PF20530">
    <property type="entry name" value="DUF6745"/>
    <property type="match status" value="1"/>
</dbReference>
<keyword evidence="3" id="KW-1185">Reference proteome</keyword>
<proteinExistence type="predicted"/>
<dbReference type="AlphaFoldDB" id="A0A1H6DZ57"/>
<evidence type="ECO:0000259" key="1">
    <source>
        <dbReference type="Pfam" id="PF20530"/>
    </source>
</evidence>
<organism evidence="2 3">
    <name type="scientific">Thermomonospora echinospora</name>
    <dbReference type="NCBI Taxonomy" id="1992"/>
    <lineage>
        <taxon>Bacteria</taxon>
        <taxon>Bacillati</taxon>
        <taxon>Actinomycetota</taxon>
        <taxon>Actinomycetes</taxon>
        <taxon>Streptosporangiales</taxon>
        <taxon>Thermomonosporaceae</taxon>
        <taxon>Thermomonospora</taxon>
    </lineage>
</organism>
<protein>
    <recommendedName>
        <fullName evidence="1">DUF6745 domain-containing protein</fullName>
    </recommendedName>
</protein>
<accession>A0A1H6DZ57</accession>
<evidence type="ECO:0000313" key="3">
    <source>
        <dbReference type="Proteomes" id="UP000236723"/>
    </source>
</evidence>
<evidence type="ECO:0000313" key="2">
    <source>
        <dbReference type="EMBL" id="SEG90103.1"/>
    </source>
</evidence>
<reference evidence="3" key="1">
    <citation type="submission" date="2016-10" db="EMBL/GenBank/DDBJ databases">
        <authorList>
            <person name="Varghese N."/>
            <person name="Submissions S."/>
        </authorList>
    </citation>
    <scope>NUCLEOTIDE SEQUENCE [LARGE SCALE GENOMIC DNA]</scope>
    <source>
        <strain evidence="3">DSM 43163</strain>
    </source>
</reference>
<name>A0A1H6DZ57_9ACTN</name>
<dbReference type="OrthoDB" id="871648at2"/>
<gene>
    <name evidence="2" type="ORF">SAMN04489712_12539</name>
</gene>
<dbReference type="Proteomes" id="UP000236723">
    <property type="component" value="Unassembled WGS sequence"/>
</dbReference>
<feature type="domain" description="DUF6745" evidence="1">
    <location>
        <begin position="185"/>
        <end position="247"/>
    </location>
</feature>
<dbReference type="EMBL" id="FNVO01000025">
    <property type="protein sequence ID" value="SEG90103.1"/>
    <property type="molecule type" value="Genomic_DNA"/>
</dbReference>